<name>A0A151PIS3_ALLMI</name>
<accession>A0A151PIS3</accession>
<dbReference type="AlphaFoldDB" id="A0A151PIS3"/>
<organism evidence="1 2">
    <name type="scientific">Alligator mississippiensis</name>
    <name type="common">American alligator</name>
    <dbReference type="NCBI Taxonomy" id="8496"/>
    <lineage>
        <taxon>Eukaryota</taxon>
        <taxon>Metazoa</taxon>
        <taxon>Chordata</taxon>
        <taxon>Craniata</taxon>
        <taxon>Vertebrata</taxon>
        <taxon>Euteleostomi</taxon>
        <taxon>Archelosauria</taxon>
        <taxon>Archosauria</taxon>
        <taxon>Crocodylia</taxon>
        <taxon>Alligatoridae</taxon>
        <taxon>Alligatorinae</taxon>
        <taxon>Alligator</taxon>
    </lineage>
</organism>
<evidence type="ECO:0000313" key="1">
    <source>
        <dbReference type="EMBL" id="KYO48960.1"/>
    </source>
</evidence>
<evidence type="ECO:0000313" key="2">
    <source>
        <dbReference type="Proteomes" id="UP000050525"/>
    </source>
</evidence>
<protein>
    <submittedName>
        <fullName evidence="1">Uncharacterized protein</fullName>
    </submittedName>
</protein>
<sequence>MHLALAPLGTGVLLNSNDRPNRRPTDKVGKHVLSVKTGTCYEEQSCSGRWFWGYKAKKKPCRWSDKKITPKNLASSCIIRGPSWLHHHFKITKDDKYKYPGILTPSWKFTLSALQVLRASGSSSSFCMIIQSLFILEMTSNSGSSPNDQESGVLAFH</sequence>
<reference evidence="1 2" key="1">
    <citation type="journal article" date="2012" name="Genome Biol.">
        <title>Sequencing three crocodilian genomes to illuminate the evolution of archosaurs and amniotes.</title>
        <authorList>
            <person name="St John J.A."/>
            <person name="Braun E.L."/>
            <person name="Isberg S.R."/>
            <person name="Miles L.G."/>
            <person name="Chong A.Y."/>
            <person name="Gongora J."/>
            <person name="Dalzell P."/>
            <person name="Moran C."/>
            <person name="Bed'hom B."/>
            <person name="Abzhanov A."/>
            <person name="Burgess S.C."/>
            <person name="Cooksey A.M."/>
            <person name="Castoe T.A."/>
            <person name="Crawford N.G."/>
            <person name="Densmore L.D."/>
            <person name="Drew J.C."/>
            <person name="Edwards S.V."/>
            <person name="Faircloth B.C."/>
            <person name="Fujita M.K."/>
            <person name="Greenwold M.J."/>
            <person name="Hoffmann F.G."/>
            <person name="Howard J.M."/>
            <person name="Iguchi T."/>
            <person name="Janes D.E."/>
            <person name="Khan S.Y."/>
            <person name="Kohno S."/>
            <person name="de Koning A.J."/>
            <person name="Lance S.L."/>
            <person name="McCarthy F.M."/>
            <person name="McCormack J.E."/>
            <person name="Merchant M.E."/>
            <person name="Peterson D.G."/>
            <person name="Pollock D.D."/>
            <person name="Pourmand N."/>
            <person name="Raney B.J."/>
            <person name="Roessler K.A."/>
            <person name="Sanford J.R."/>
            <person name="Sawyer R.H."/>
            <person name="Schmidt C.J."/>
            <person name="Triplett E.W."/>
            <person name="Tuberville T.D."/>
            <person name="Venegas-Anaya M."/>
            <person name="Howard J.T."/>
            <person name="Jarvis E.D."/>
            <person name="Guillette L.J.Jr."/>
            <person name="Glenn T.C."/>
            <person name="Green R.E."/>
            <person name="Ray D.A."/>
        </authorList>
    </citation>
    <scope>NUCLEOTIDE SEQUENCE [LARGE SCALE GENOMIC DNA]</scope>
    <source>
        <strain evidence="1">KSC_2009_1</strain>
    </source>
</reference>
<gene>
    <name evidence="1" type="ORF">Y1Q_0001144</name>
</gene>
<dbReference type="Proteomes" id="UP000050525">
    <property type="component" value="Unassembled WGS sequence"/>
</dbReference>
<dbReference type="EMBL" id="AKHW03000161">
    <property type="protein sequence ID" value="KYO48960.1"/>
    <property type="molecule type" value="Genomic_DNA"/>
</dbReference>
<comment type="caution">
    <text evidence="1">The sequence shown here is derived from an EMBL/GenBank/DDBJ whole genome shotgun (WGS) entry which is preliminary data.</text>
</comment>
<proteinExistence type="predicted"/>
<keyword evidence="2" id="KW-1185">Reference proteome</keyword>